<name>A0A410RMT9_CORCK</name>
<dbReference type="SUPFAM" id="SSF49299">
    <property type="entry name" value="PKD domain"/>
    <property type="match status" value="1"/>
</dbReference>
<dbReference type="PROSITE" id="PS50093">
    <property type="entry name" value="PKD"/>
    <property type="match status" value="1"/>
</dbReference>
<evidence type="ECO:0000259" key="1">
    <source>
        <dbReference type="PROSITE" id="PS50093"/>
    </source>
</evidence>
<dbReference type="InterPro" id="IPR000601">
    <property type="entry name" value="PKD_dom"/>
</dbReference>
<gene>
    <name evidence="2" type="ORF">EJ065_1651</name>
</gene>
<protein>
    <recommendedName>
        <fullName evidence="1">PKD domain-containing protein</fullName>
    </recommendedName>
</protein>
<organism evidence="2 3">
    <name type="scientific">Corallococcus coralloides</name>
    <name type="common">Myxococcus coralloides</name>
    <dbReference type="NCBI Taxonomy" id="184914"/>
    <lineage>
        <taxon>Bacteria</taxon>
        <taxon>Pseudomonadati</taxon>
        <taxon>Myxococcota</taxon>
        <taxon>Myxococcia</taxon>
        <taxon>Myxococcales</taxon>
        <taxon>Cystobacterineae</taxon>
        <taxon>Myxococcaceae</taxon>
        <taxon>Corallococcus</taxon>
    </lineage>
</organism>
<dbReference type="CDD" id="cd00146">
    <property type="entry name" value="PKD"/>
    <property type="match status" value="1"/>
</dbReference>
<dbReference type="InterPro" id="IPR013783">
    <property type="entry name" value="Ig-like_fold"/>
</dbReference>
<reference evidence="2 3" key="1">
    <citation type="submission" date="2018-12" db="EMBL/GenBank/DDBJ databases">
        <title>Complete Genome Sequence of the Corallopyronin A producing Myxobacterium Corallococcus coralloides B035.</title>
        <authorList>
            <person name="Bouhired S.M."/>
            <person name="Rupp O."/>
            <person name="Blom J."/>
            <person name="Schaeberle T.F."/>
            <person name="Kehraus S."/>
            <person name="Schiefer A."/>
            <person name="Pfarr K."/>
            <person name="Goesmann A."/>
            <person name="Hoerauf A."/>
            <person name="Koenig G.M."/>
        </authorList>
    </citation>
    <scope>NUCLEOTIDE SEQUENCE [LARGE SCALE GENOMIC DNA]</scope>
    <source>
        <strain evidence="2 3">B035</strain>
    </source>
</reference>
<accession>A0A410RMT9</accession>
<dbReference type="EMBL" id="CP034669">
    <property type="protein sequence ID" value="QAT83250.1"/>
    <property type="molecule type" value="Genomic_DNA"/>
</dbReference>
<evidence type="ECO:0000313" key="3">
    <source>
        <dbReference type="Proteomes" id="UP000288758"/>
    </source>
</evidence>
<evidence type="ECO:0000313" key="2">
    <source>
        <dbReference type="EMBL" id="QAT83250.1"/>
    </source>
</evidence>
<dbReference type="AlphaFoldDB" id="A0A410RMT9"/>
<dbReference type="InterPro" id="IPR035986">
    <property type="entry name" value="PKD_dom_sf"/>
</dbReference>
<dbReference type="Gene3D" id="2.60.40.10">
    <property type="entry name" value="Immunoglobulins"/>
    <property type="match status" value="1"/>
</dbReference>
<proteinExistence type="predicted"/>
<sequence length="95" mass="10053">MDSSASSVDGFHALGDSGYTHATAAAWLQPSTTTGTGNDAWSLDYGDGSAQVTGRGRPTALQTHRYTAKGTYRASLTVTDWKGVRNTDTRVLTVK</sequence>
<dbReference type="Proteomes" id="UP000288758">
    <property type="component" value="Chromosome"/>
</dbReference>
<feature type="domain" description="PKD" evidence="1">
    <location>
        <begin position="31"/>
        <end position="95"/>
    </location>
</feature>
<dbReference type="Pfam" id="PF18911">
    <property type="entry name" value="PKD_4"/>
    <property type="match status" value="1"/>
</dbReference>